<gene>
    <name evidence="6" type="ORF">GNH96_01215</name>
</gene>
<evidence type="ECO:0000256" key="4">
    <source>
        <dbReference type="SAM" id="MobiDB-lite"/>
    </source>
</evidence>
<protein>
    <submittedName>
        <fullName evidence="6">NHL domain/cytochrome c family protein</fullName>
    </submittedName>
</protein>
<dbReference type="InterPro" id="IPR001258">
    <property type="entry name" value="NHL_repeat"/>
</dbReference>
<evidence type="ECO:0000256" key="1">
    <source>
        <dbReference type="ARBA" id="ARBA00022729"/>
    </source>
</evidence>
<accession>A0A858Q4I3</accession>
<evidence type="ECO:0000256" key="2">
    <source>
        <dbReference type="ARBA" id="ARBA00022737"/>
    </source>
</evidence>
<keyword evidence="1" id="KW-0732">Signal</keyword>
<evidence type="ECO:0000256" key="3">
    <source>
        <dbReference type="PROSITE-ProRule" id="PRU00504"/>
    </source>
</evidence>
<feature type="domain" description="Doubled CXXCH motif" evidence="5">
    <location>
        <begin position="425"/>
        <end position="476"/>
    </location>
</feature>
<feature type="compositionally biased region" description="Pro residues" evidence="4">
    <location>
        <begin position="130"/>
        <end position="140"/>
    </location>
</feature>
<feature type="repeat" description="NHL" evidence="3">
    <location>
        <begin position="186"/>
        <end position="229"/>
    </location>
</feature>
<feature type="region of interest" description="Disordered" evidence="4">
    <location>
        <begin position="396"/>
        <end position="424"/>
    </location>
</feature>
<dbReference type="EMBL" id="CP046565">
    <property type="protein sequence ID" value="QJD28724.1"/>
    <property type="molecule type" value="Genomic_DNA"/>
</dbReference>
<reference evidence="7" key="1">
    <citation type="submission" date="2019-12" db="EMBL/GenBank/DDBJ databases">
        <authorList>
            <person name="Awala S.I."/>
            <person name="Rhee S.K."/>
        </authorList>
    </citation>
    <scope>NUCLEOTIDE SEQUENCE [LARGE SCALE GENOMIC DNA]</scope>
    <source>
        <strain evidence="7">IM1</strain>
    </source>
</reference>
<proteinExistence type="predicted"/>
<dbReference type="PANTHER" id="PTHR35038">
    <property type="entry name" value="DISSIMILATORY SULFITE REDUCTASE SIRA"/>
    <property type="match status" value="1"/>
</dbReference>
<name>A0A858Q4I3_9GAMM</name>
<feature type="domain" description="Doubled CXXCH motif" evidence="5">
    <location>
        <begin position="621"/>
        <end position="658"/>
    </location>
</feature>
<keyword evidence="7" id="KW-1185">Reference proteome</keyword>
<dbReference type="PANTHER" id="PTHR35038:SF6">
    <property type="entry name" value="SURFACE LOCALIZED DECAHEME CYTOCHROME C LIPOPROTEIN"/>
    <property type="match status" value="1"/>
</dbReference>
<dbReference type="InterPro" id="IPR011042">
    <property type="entry name" value="6-blade_b-propeller_TolB-like"/>
</dbReference>
<evidence type="ECO:0000313" key="7">
    <source>
        <dbReference type="Proteomes" id="UP000503004"/>
    </source>
</evidence>
<evidence type="ECO:0000259" key="5">
    <source>
        <dbReference type="Pfam" id="PF09699"/>
    </source>
</evidence>
<sequence length="931" mass="101334">MAMNPAGALVLRFAAIAAGLIGPWPVAAGAVQNVSVSEPVVYGAGFEQPSAVAADGAGRVYVLDGAHHRIVALSPDGEILRVLGGADLLKLPMDFAVSEEELVVADTGHHRLVLFRPDGTVQKALDLPIEPMPEPSPKPDGSPQASPSPRLPPEPVAVSVQDGIAFWADRRSHRVCRTRLADGRGLGCFGGRGGEAGQFQYPFQIAQDRDGYFNVVDIVNARVQVFDKSGRVFSQVGRFGLDEGELFRPNGLAIDREQDALFVSDSYFGTISVFRKGEFLGLLRTPDGQPVKLDSPTGLHFRDGRLYVAETGASRVWRYRVSYPERAASARESGARTELSQKDCLLCHLSWASDAPPEVLGADAEGALPEASYRMCYSCHNGAVMDSRLSIHHGAQHPTVYESPKEKKRHAERQPRKDKLPDTFPVTKNKRLLCTSCHTPHTDAEKAQTLYAGHGNAWLRVPNRGGDLCERCHESKIKGARVDAPIPTGTAEGRKGHKGLNHPLGIRFMPPPHPEAKGYPTENELRKGLPERLAAGGAALGNEKELICQTCHQVHGGHGDGKTTVLETAKGELCAACHLRQFTRSKEEAHEKGVHPVNVKREPDESGARPVLWKGKPEITEVGCQTCHRVHDGSAQTPLLPEGVANAESLCKNCHERQHAEDEKDARKKGVHPVNVELDEPVRIGGREIKTVGCLTCHAVHGGKPHTAALVETDRDGELCSHCHKQKQTVVGTDHDLRITAKEKKNAQGKLPSESGVCGSCHTLHRGKGDRRFLFAARKVEPQPGPVMDETPFKRDGLCLNCHQKGGVGEKKVVHHFSHPQKDLVLRSDQKILPLLSAEEEPEDFGGIACITCHEPHVWDADKIPPPGKDGTIALSANRENLEGSNRDAFLRAKDADKVFCVDCHGLGTLVKYKYYHDAKRARGGGVDYLE</sequence>
<dbReference type="PROSITE" id="PS51125">
    <property type="entry name" value="NHL"/>
    <property type="match status" value="2"/>
</dbReference>
<feature type="repeat" description="NHL" evidence="3">
    <location>
        <begin position="43"/>
        <end position="76"/>
    </location>
</feature>
<feature type="region of interest" description="Disordered" evidence="4">
    <location>
        <begin position="127"/>
        <end position="154"/>
    </location>
</feature>
<dbReference type="KEGG" id="metu:GNH96_01215"/>
<dbReference type="Proteomes" id="UP000503004">
    <property type="component" value="Chromosome"/>
</dbReference>
<organism evidence="6 7">
    <name type="scientific">Methylococcus geothermalis</name>
    <dbReference type="NCBI Taxonomy" id="2681310"/>
    <lineage>
        <taxon>Bacteria</taxon>
        <taxon>Pseudomonadati</taxon>
        <taxon>Pseudomonadota</taxon>
        <taxon>Gammaproteobacteria</taxon>
        <taxon>Methylococcales</taxon>
        <taxon>Methylococcaceae</taxon>
        <taxon>Methylococcus</taxon>
    </lineage>
</organism>
<feature type="region of interest" description="Disordered" evidence="4">
    <location>
        <begin position="588"/>
        <end position="611"/>
    </location>
</feature>
<dbReference type="Gene3D" id="2.120.10.30">
    <property type="entry name" value="TolB, C-terminal domain"/>
    <property type="match status" value="2"/>
</dbReference>
<feature type="region of interest" description="Disordered" evidence="4">
    <location>
        <begin position="483"/>
        <end position="502"/>
    </location>
</feature>
<feature type="compositionally biased region" description="Basic and acidic residues" evidence="4">
    <location>
        <begin position="588"/>
        <end position="607"/>
    </location>
</feature>
<dbReference type="Pfam" id="PF09699">
    <property type="entry name" value="Paired_CXXCH_1"/>
    <property type="match status" value="2"/>
</dbReference>
<feature type="compositionally biased region" description="Basic and acidic residues" evidence="4">
    <location>
        <begin position="412"/>
        <end position="421"/>
    </location>
</feature>
<dbReference type="RefSeq" id="WP_169601549.1">
    <property type="nucleotide sequence ID" value="NZ_CP046565.1"/>
</dbReference>
<dbReference type="SUPFAM" id="SSF48695">
    <property type="entry name" value="Multiheme cytochromes"/>
    <property type="match status" value="3"/>
</dbReference>
<keyword evidence="2" id="KW-0677">Repeat</keyword>
<dbReference type="InterPro" id="IPR051829">
    <property type="entry name" value="Multiheme_Cytochr_ET"/>
</dbReference>
<dbReference type="InterPro" id="IPR036280">
    <property type="entry name" value="Multihaem_cyt_sf"/>
</dbReference>
<dbReference type="InterPro" id="IPR010177">
    <property type="entry name" value="Paired_CXXCH_1"/>
</dbReference>
<dbReference type="CDD" id="cd05819">
    <property type="entry name" value="NHL"/>
    <property type="match status" value="1"/>
</dbReference>
<dbReference type="AlphaFoldDB" id="A0A858Q4I3"/>
<dbReference type="SUPFAM" id="SSF101898">
    <property type="entry name" value="NHL repeat"/>
    <property type="match status" value="1"/>
</dbReference>
<dbReference type="GO" id="GO:0016491">
    <property type="term" value="F:oxidoreductase activity"/>
    <property type="evidence" value="ECO:0007669"/>
    <property type="project" value="TreeGrafter"/>
</dbReference>
<evidence type="ECO:0000313" key="6">
    <source>
        <dbReference type="EMBL" id="QJD28724.1"/>
    </source>
</evidence>